<evidence type="ECO:0000259" key="1">
    <source>
        <dbReference type="Pfam" id="PF05003"/>
    </source>
</evidence>
<accession>A0AAD5J3S6</accession>
<name>A0AAD5J3S6_ACENE</name>
<dbReference type="EMBL" id="JAJSOW010000100">
    <property type="protein sequence ID" value="KAI9184960.1"/>
    <property type="molecule type" value="Genomic_DNA"/>
</dbReference>
<dbReference type="InterPro" id="IPR045021">
    <property type="entry name" value="PSI1/2/3"/>
</dbReference>
<feature type="domain" description="DUF668" evidence="1">
    <location>
        <begin position="126"/>
        <end position="210"/>
    </location>
</feature>
<dbReference type="AlphaFoldDB" id="A0AAD5J3S6"/>
<proteinExistence type="predicted"/>
<gene>
    <name evidence="2" type="ORF">LWI28_002881</name>
    <name evidence="3" type="ORF">LWI28_009167</name>
    <name evidence="4" type="ORF">LWI28_018494</name>
    <name evidence="5" type="ORF">LWI28_022796</name>
</gene>
<comment type="caution">
    <text evidence="3">The sequence shown here is derived from an EMBL/GenBank/DDBJ whole genome shotgun (WGS) entry which is preliminary data.</text>
</comment>
<organism evidence="3 6">
    <name type="scientific">Acer negundo</name>
    <name type="common">Box elder</name>
    <dbReference type="NCBI Taxonomy" id="4023"/>
    <lineage>
        <taxon>Eukaryota</taxon>
        <taxon>Viridiplantae</taxon>
        <taxon>Streptophyta</taxon>
        <taxon>Embryophyta</taxon>
        <taxon>Tracheophyta</taxon>
        <taxon>Spermatophyta</taxon>
        <taxon>Magnoliopsida</taxon>
        <taxon>eudicotyledons</taxon>
        <taxon>Gunneridae</taxon>
        <taxon>Pentapetalae</taxon>
        <taxon>rosids</taxon>
        <taxon>malvids</taxon>
        <taxon>Sapindales</taxon>
        <taxon>Sapindaceae</taxon>
        <taxon>Hippocastanoideae</taxon>
        <taxon>Acereae</taxon>
        <taxon>Acer</taxon>
    </lineage>
</organism>
<evidence type="ECO:0000313" key="2">
    <source>
        <dbReference type="EMBL" id="KAI9184960.1"/>
    </source>
</evidence>
<dbReference type="EMBL" id="JAJSOW010000100">
    <property type="protein sequence ID" value="KAI9186554.1"/>
    <property type="molecule type" value="Genomic_DNA"/>
</dbReference>
<dbReference type="Pfam" id="PF05003">
    <property type="entry name" value="DUF668"/>
    <property type="match status" value="1"/>
</dbReference>
<dbReference type="PANTHER" id="PTHR31730">
    <property type="entry name" value="OS01G0873900 PROTEIN"/>
    <property type="match status" value="1"/>
</dbReference>
<keyword evidence="6" id="KW-1185">Reference proteome</keyword>
<evidence type="ECO:0000313" key="5">
    <source>
        <dbReference type="EMBL" id="KAI9186964.1"/>
    </source>
</evidence>
<evidence type="ECO:0000313" key="6">
    <source>
        <dbReference type="Proteomes" id="UP001064489"/>
    </source>
</evidence>
<protein>
    <recommendedName>
        <fullName evidence="1">DUF668 domain-containing protein</fullName>
    </recommendedName>
</protein>
<evidence type="ECO:0000313" key="3">
    <source>
        <dbReference type="EMBL" id="KAI9185650.1"/>
    </source>
</evidence>
<dbReference type="InterPro" id="IPR007700">
    <property type="entry name" value="DUF668"/>
</dbReference>
<dbReference type="EMBL" id="JAJSOW010000100">
    <property type="protein sequence ID" value="KAI9185650.1"/>
    <property type="molecule type" value="Genomic_DNA"/>
</dbReference>
<reference evidence="3" key="2">
    <citation type="submission" date="2023-02" db="EMBL/GenBank/DDBJ databases">
        <authorList>
            <person name="Swenson N.G."/>
            <person name="Wegrzyn J.L."/>
            <person name="Mcevoy S.L."/>
        </authorList>
    </citation>
    <scope>NUCLEOTIDE SEQUENCE</scope>
    <source>
        <strain evidence="3">91603</strain>
        <tissue evidence="3">Leaf</tissue>
    </source>
</reference>
<dbReference type="Proteomes" id="UP001064489">
    <property type="component" value="Chromosome 3"/>
</dbReference>
<reference evidence="3" key="1">
    <citation type="journal article" date="2022" name="Plant J.">
        <title>Strategies of tolerance reflected in two North American maple genomes.</title>
        <authorList>
            <person name="McEvoy S.L."/>
            <person name="Sezen U.U."/>
            <person name="Trouern-Trend A."/>
            <person name="McMahon S.M."/>
            <person name="Schaberg P.G."/>
            <person name="Yang J."/>
            <person name="Wegrzyn J.L."/>
            <person name="Swenson N.G."/>
        </authorList>
    </citation>
    <scope>NUCLEOTIDE SEQUENCE</scope>
    <source>
        <strain evidence="3">91603</strain>
    </source>
</reference>
<dbReference type="PANTHER" id="PTHR31730:SF32">
    <property type="entry name" value="PROTEIN PSK SIMULATOR 1"/>
    <property type="match status" value="1"/>
</dbReference>
<dbReference type="GO" id="GO:0045927">
    <property type="term" value="P:positive regulation of growth"/>
    <property type="evidence" value="ECO:0007669"/>
    <property type="project" value="InterPro"/>
</dbReference>
<evidence type="ECO:0000313" key="4">
    <source>
        <dbReference type="EMBL" id="KAI9186554.1"/>
    </source>
</evidence>
<dbReference type="EMBL" id="JAJSOW010000100">
    <property type="protein sequence ID" value="KAI9186964.1"/>
    <property type="molecule type" value="Genomic_DNA"/>
</dbReference>
<sequence length="218" mass="24697">MGLAVFQRLTVTPQRPLKDKAETVMQQLMTLFQYTAELYHELHALDRFEQDYRRKLKEEDNSNAAQRGDSLAILRAKLKSQKKHVRSLQKKSLWSKILEEVTKKLVVGSADGDRPVKGSLCGPKKLGSAGLALHYANIITQIDTLVSRSSSVPQNTRDALYQGLPPNMKSALRSKVQSFQVKEELTIPQIRAEMEKTLQWLVPIAANTTRNWLGWRTG</sequence>